<evidence type="ECO:0000313" key="3">
    <source>
        <dbReference type="Proteomes" id="UP000277204"/>
    </source>
</evidence>
<keyword evidence="1" id="KW-1133">Transmembrane helix</keyword>
<protein>
    <submittedName>
        <fullName evidence="2">Uncharacterized protein</fullName>
    </submittedName>
</protein>
<reference evidence="2 3" key="1">
    <citation type="submission" date="2018-11" db="EMBL/GenBank/DDBJ databases">
        <authorList>
            <consortium name="Pathogen Informatics"/>
        </authorList>
    </citation>
    <scope>NUCLEOTIDE SEQUENCE [LARGE SCALE GENOMIC DNA]</scope>
    <source>
        <strain evidence="2 3">Zambia</strain>
    </source>
</reference>
<proteinExistence type="predicted"/>
<organism evidence="2 3">
    <name type="scientific">Schistosoma margrebowiei</name>
    <dbReference type="NCBI Taxonomy" id="48269"/>
    <lineage>
        <taxon>Eukaryota</taxon>
        <taxon>Metazoa</taxon>
        <taxon>Spiralia</taxon>
        <taxon>Lophotrochozoa</taxon>
        <taxon>Platyhelminthes</taxon>
        <taxon>Trematoda</taxon>
        <taxon>Digenea</taxon>
        <taxon>Strigeidida</taxon>
        <taxon>Schistosomatoidea</taxon>
        <taxon>Schistosomatidae</taxon>
        <taxon>Schistosoma</taxon>
    </lineage>
</organism>
<dbReference type="EMBL" id="UZAI01002945">
    <property type="protein sequence ID" value="VDO75825.1"/>
    <property type="molecule type" value="Genomic_DNA"/>
</dbReference>
<keyword evidence="1" id="KW-0812">Transmembrane</keyword>
<accession>A0A3P8BT17</accession>
<sequence length="78" mass="9428">MRQYESPSNNQLNGTRHYISTSLTMRRHLTVWIGEHYGNFFDTVEFLRRLSIRQHVLLTSFLCVSLKRLLLFYITMYL</sequence>
<name>A0A3P8BT17_9TREM</name>
<dbReference type="Proteomes" id="UP000277204">
    <property type="component" value="Unassembled WGS sequence"/>
</dbReference>
<evidence type="ECO:0000313" key="2">
    <source>
        <dbReference type="EMBL" id="VDO75825.1"/>
    </source>
</evidence>
<evidence type="ECO:0000256" key="1">
    <source>
        <dbReference type="SAM" id="Phobius"/>
    </source>
</evidence>
<dbReference type="AlphaFoldDB" id="A0A3P8BT17"/>
<keyword evidence="3" id="KW-1185">Reference proteome</keyword>
<feature type="transmembrane region" description="Helical" evidence="1">
    <location>
        <begin position="56"/>
        <end position="76"/>
    </location>
</feature>
<keyword evidence="1" id="KW-0472">Membrane</keyword>
<gene>
    <name evidence="2" type="ORF">SMRZ_LOCUS7344</name>
</gene>